<dbReference type="Pfam" id="PF00435">
    <property type="entry name" value="Spectrin"/>
    <property type="match status" value="9"/>
</dbReference>
<accession>A0A8C4W9F7</accession>
<evidence type="ECO:0000256" key="18">
    <source>
        <dbReference type="SAM" id="Coils"/>
    </source>
</evidence>
<evidence type="ECO:0000256" key="8">
    <source>
        <dbReference type="ARBA" id="ARBA00022771"/>
    </source>
</evidence>
<evidence type="ECO:0000256" key="1">
    <source>
        <dbReference type="ARBA" id="ARBA00004245"/>
    </source>
</evidence>
<sequence>MATVSDQEEGPGGEHNEFSDIIKSRSDEHNDVQKKTFTKWINARFSKSGKPPIKDMFTELKDGRKLLDLLEGLTGNPLVELVNIGGTDIVDGNHKLTLGLLWSIILHWQVKDVMKDIMSNLQQTNSEKILLSWVRQSTRPYSQVNVLNFTTSWTDGLAFNAVIHRHKPELFSWDKVLKLTPTQRLEHAFTIAKNHLGIEKLLDPEDVAVQLPDKKSIIMYLTSLFEVLPQQVTMEDIREVETLPRRYKKECEEGAFNIQQSATPEEEHEGSRAETPSTVTEVDMDLDSYQEALEEVLTWLLSAEDTYQQDNISGDVEEVKEQFATHEAFMMELTAHQSSVGSVLQAGNQLIAQGNLSEEEEEEIQEQMKLLNSRWEALRVDSMDRQARLHDVLMELQKKQLQQLSDWLTVTEVRIQKMESQALAEDLESLQKQMEVHKGLQDDLEIEQVKVNSLTHMVVIVDENNGESTTAVLEEQLQRLGERWTAVCHWTEERWMKLQDIQILWQELVEEQCLLKAWLTDKEEILNKVQTRNFRDQTELSVNVRKLAILKEDMGMKRQMLDQLSEVGQDVAQLLGNNRASKKIDSDLEELTQRWDSLVQKLEDFSNQVTQAVGNIGVSQVSQKTDTEMISVKEQLMVKQYRQELPPPPPPKKRQIPMDIGAKKRFDSENAELLNWILKSKAAIQAMEIKEYKKMRETANMKEKFKALKNEMAEKSQRLDDLSQSGQNLLAQMGKEGLFTEDVKNALEKILTEWKEVIMHLEELARKIQYQDEINTYFRKMGELEKIVNEKEVWLKNATSASQQPPLTNLKESCERELTHLLSLCPQIEHQTATCKGLTSQPDAPNFIQDSLSSITGCFRTVRRKLEERQQQLKKELECQPSQDYLDTLKRVKDTLNELESKVQSIMSAVSDPSKVERALQQTKTVCKTIEDQKPIIDKLAAETRALEKHASSDIAKIYKQEFKCIHEQWDKFSKDVHLLEEIVSKLRIFEADSEIIHKWMDGVKDFLMKEQAIQGDSEGLQKQLDQCTMFVNEMEKTELSLKEMKEVESSLRSQPLVGVDTWIKSRLLDCQAQWEKLSKQIVSQKNRLFESQEKTVNLKKDLAEMQEWMTQAEEEYLERDFEYKSPEELENAVEEMKRAKEDVLQKEVRVKILKDNIKVLAAKVPSGGQHLTSELNIVLENYQLLCNRIRGKCHTLEEVWSCWVELLQYLDLETAWLNSLEERVQSTENMPDKLNAVNEALESLESVLRHPADNRTQIRELGQTLIDGGILDDIISEKLEAFNARYEELSHLAVSRQIALEQQLQTMRENDHMLQVLQENLAELDRQLTSYLTDRIDAFQMPQEAQKIQAEITVHESTLEELKKNARSLPPASAECRSPRGGTQLDALQRKLREVSTKYQLFQKPANFEQRMLDCKRVLDSVKAELHVLDVKDTDPDVIQGHLDKCMKLYKTLSEVKLEVETVIKTGRQIVQKQQTDNPKGMDEQLTALKFLYNDLGAQVTEGKQDLERALQLACKMKKETASLSEWLALTETELVQKSTSESLLADLDTEIGWAKNVLRELERRKADLNTITESSAALQALVEGSEISLEEKLCVLNAGWSRVRTWTEDWCNTLLNHQSQLEIFDENVAHISTWLYQAEALLDETEKKPASKKEETVKRLTSELDGVSLRVDNVRDQAVILMNSRGLSCRELVEPKLSELNRNFEKVSQHIKSAKILVGQEPLPYTFPVEPEPQEPGVASADLDKFESDLQNMLKVVEKHMESSDEDEKMDEERAQIEEVLQSGEQLLQRPMEDNKREKIRLQLLLLQTRHNNVKELKSFQRRQVVELSPAFSQYKREKDSLLNWLNETERRLSGLQGEEDEQKLQELLQELEQHREEFTALQKKSSNLSQYGPVGEAEHTSVRQRWQQVETQFAACQQMQFKPQAIPVLRLKGNYPSGIRASPFPTEYLVEINRVLLAMADVELLLNAPELNTGVYEDFSTQEDSLKNIKDVLDKLGDQIAVIHEKQPDVILEASGPEAIQIGDALTQLNAEWDRINRMYNDQKCCFDRAVEDWRQFHCDLNDLTQWITEAEGLLADAHAPDGSLDLETAEMHQQELEEGVSSHQTSFSTLNRTGEGIIQKLSTTDGSFLHEKLAGLNKRWKAITAEIMDRQQRLKGENQQLMDYKKKLDEFGCWLENVENSLEMRPTFNHEENLRELKVLTEEMEVQGEKLKWLNRTESEVLSDKIVGFQEKERISDTLRAINMKWNKLFKEVPDRVRELEAYIQQLHLVTQAKPSAYPAVQNVVLVSSPFEAPVQTQQALEYSAPADLDKTTTELADWLVLIDQMLKSNIVTVGNAEEINRTIARMKITKEDLEQRHPQLDSVFTLAQNLKNKTSSSDVRTVITEKLEKVKNQWDNTQHGVEVRQQQLKYMLSDSMQWDQHRQEMEQLIEQCDIHLHMLLQAPKETLIKQISESKLLIQELRKGDITVAAFNNLSNKLLLDYSDDDTRKVKEITDHLNTSWINLNQRVGDRQNALEVELKIVQALLKDLESFFKWMQEAETTVNVLADASQRENALEDSACIGELKKQMQDIQAEIDAHNDIFKSIDGNRQKMVKALGNSEEAALLQHRIDDMNQRWNDLKAKSAGIRAHLEASAEKWNRLLTSLEELIKWLNVKDEELKKQMPIGGDVPSLQQQYDRCKALRRELKDKEQTILNAVDQARVFLADQPIEGPEEPRKNLHSKTELTPEEKAQRIAKAMRKQSSEVKEKWESLNASANNWQKQVDKALEKLKDLQCAMDDLDADLKEAENVRNGWKPVGDLLIDSLQDHIEKTTAFREEIAPINLKVKTVNDLSSQLSPLDLHPSLKMSRQLDDLNMRWKLLQVSVEDRLKLLQEAHQDFGPESQHFLSTSVQLPWQRSVSHNKVPYYINHQTQTTCWDHPKMSELFQSLADLNNVRFSAYRTAIKIRRLQKALCLDLLDLTRTNEVFKEHKLSQNDQLLCVQDVISCLTTIYTGLEEKHKDLVNVPLCVDMSLNWLLNVYDTGRTGKIRVQSLKIGLMSLSKGLLEEKYSYLFKEVAGPTEMCDQRQLGLLLHDAIQIPRQLGEVAAFGGSNIEPSVRSCFQQNHNKPEISVKQFIDWMRLEPQSMVWLPVLHRVAAAETAKHQAKCNICKECPIVGFRYRSLKHFNYDVCQSCFFSGRTAKGHKLNYPMVEYCIPTTSGEDVRDFTKVLKNKFRSKKYFAKHPRLGYLPVQTVLEGDNLEAPSQSPQLFHDDTHSRIEQYATRLAQMERTNGSLLMDSSSTTGSVEDEHALIQQYCQTLGGESPVSQPQSPAQILKSVEKEERGELERIIADLEEEQRSLQVEYEQLKEQHLQRGINPLASPPDSIVSPQHTSEDAELIAEAKLLRQHKGRLEARMQILEDHNKQLESQLHRLRQLLEQPESDSRVNGVSSCASPQYSAHSYSFDQDASSQFHQTDDLLGPPHDTSTDLTDVMEQINSAFPTCCSSLTGRPQAM</sequence>
<feature type="coiled-coil region" evidence="18">
    <location>
        <begin position="2761"/>
        <end position="2795"/>
    </location>
</feature>
<dbReference type="GO" id="GO:0099536">
    <property type="term" value="P:synaptic signaling"/>
    <property type="evidence" value="ECO:0007669"/>
    <property type="project" value="TreeGrafter"/>
</dbReference>
<dbReference type="CDD" id="cd00201">
    <property type="entry name" value="WW"/>
    <property type="match status" value="1"/>
</dbReference>
<evidence type="ECO:0000313" key="24">
    <source>
        <dbReference type="Proteomes" id="UP000694390"/>
    </source>
</evidence>
<dbReference type="SUPFAM" id="SSF51045">
    <property type="entry name" value="WW domain"/>
    <property type="match status" value="1"/>
</dbReference>
<dbReference type="Gene3D" id="2.20.70.10">
    <property type="match status" value="1"/>
</dbReference>
<comment type="subcellular location">
    <subcellularLocation>
        <location evidence="2">Cell membrane</location>
        <topology evidence="2">Peripheral membrane protein</topology>
        <orientation evidence="2">Cytoplasmic side</orientation>
    </subcellularLocation>
    <subcellularLocation>
        <location evidence="1 16">Cytoplasm</location>
        <location evidence="1 16">Cytoskeleton</location>
    </subcellularLocation>
    <subcellularLocation>
        <location evidence="15">Postsynapse</location>
    </subcellularLocation>
</comment>
<dbReference type="PROSITE" id="PS00020">
    <property type="entry name" value="ACTININ_2"/>
    <property type="match status" value="1"/>
</dbReference>
<dbReference type="GO" id="GO:0005856">
    <property type="term" value="C:cytoskeleton"/>
    <property type="evidence" value="ECO:0007669"/>
    <property type="project" value="UniProtKB-SubCell"/>
</dbReference>
<dbReference type="GO" id="GO:0005737">
    <property type="term" value="C:cytoplasm"/>
    <property type="evidence" value="ECO:0007669"/>
    <property type="project" value="UniProtKB-ARBA"/>
</dbReference>
<dbReference type="OrthoDB" id="18740at2759"/>
<keyword evidence="12 16" id="KW-0472">Membrane</keyword>
<keyword evidence="4 16" id="KW-0963">Cytoplasm</keyword>
<name>A0A8C4W9F7_9SAUR</name>
<feature type="coiled-coil region" evidence="18">
    <location>
        <begin position="2633"/>
        <end position="2704"/>
    </location>
</feature>
<dbReference type="SUPFAM" id="SSF47473">
    <property type="entry name" value="EF-hand"/>
    <property type="match status" value="2"/>
</dbReference>
<organism evidence="23 24">
    <name type="scientific">Gopherus evgoodei</name>
    <name type="common">Goodes thornscrub tortoise</name>
    <dbReference type="NCBI Taxonomy" id="1825980"/>
    <lineage>
        <taxon>Eukaryota</taxon>
        <taxon>Metazoa</taxon>
        <taxon>Chordata</taxon>
        <taxon>Craniata</taxon>
        <taxon>Vertebrata</taxon>
        <taxon>Euteleostomi</taxon>
        <taxon>Archelosauria</taxon>
        <taxon>Testudinata</taxon>
        <taxon>Testudines</taxon>
        <taxon>Cryptodira</taxon>
        <taxon>Durocryptodira</taxon>
        <taxon>Testudinoidea</taxon>
        <taxon>Testudinidae</taxon>
        <taxon>Gopherus</taxon>
    </lineage>
</organism>
<dbReference type="FunFam" id="1.20.58.60:FF:000075">
    <property type="entry name" value="utrophin isoform X1"/>
    <property type="match status" value="1"/>
</dbReference>
<dbReference type="InterPro" id="IPR018159">
    <property type="entry name" value="Spectrin/alpha-actinin"/>
</dbReference>
<dbReference type="PIRSF" id="PIRSF002341">
    <property type="entry name" value="Dystrophin/utrophin"/>
    <property type="match status" value="1"/>
</dbReference>
<feature type="coiled-coil region" evidence="18">
    <location>
        <begin position="1308"/>
        <end position="1366"/>
    </location>
</feature>
<keyword evidence="3 16" id="KW-1003">Cell membrane</keyword>
<dbReference type="PROSITE" id="PS50135">
    <property type="entry name" value="ZF_ZZ_2"/>
    <property type="match status" value="1"/>
</dbReference>
<dbReference type="FunFam" id="1.20.58.60:FF:000056">
    <property type="entry name" value="utrophin isoform X1"/>
    <property type="match status" value="1"/>
</dbReference>
<evidence type="ECO:0000256" key="11">
    <source>
        <dbReference type="ARBA" id="ARBA00023018"/>
    </source>
</evidence>
<dbReference type="PANTHER" id="PTHR12268">
    <property type="entry name" value="E3 UBIQUITIN-PROTEIN LIGASE KCMF1"/>
    <property type="match status" value="1"/>
</dbReference>
<reference evidence="23" key="1">
    <citation type="submission" date="2025-08" db="UniProtKB">
        <authorList>
            <consortium name="Ensembl"/>
        </authorList>
    </citation>
    <scope>IDENTIFICATION</scope>
</reference>
<dbReference type="PANTHER" id="PTHR12268:SF26">
    <property type="entry name" value="UTROPHIN"/>
    <property type="match status" value="1"/>
</dbReference>
<dbReference type="InterPro" id="IPR015154">
    <property type="entry name" value="EF-hand_dom_typ2"/>
</dbReference>
<evidence type="ECO:0000259" key="22">
    <source>
        <dbReference type="PROSITE" id="PS50135"/>
    </source>
</evidence>
<feature type="coiled-coil region" evidence="18">
    <location>
        <begin position="413"/>
        <end position="447"/>
    </location>
</feature>
<protein>
    <submittedName>
        <fullName evidence="23">Utrophin</fullName>
    </submittedName>
</protein>
<evidence type="ECO:0000256" key="4">
    <source>
        <dbReference type="ARBA" id="ARBA00022490"/>
    </source>
</evidence>
<evidence type="ECO:0000256" key="9">
    <source>
        <dbReference type="ARBA" id="ARBA00022833"/>
    </source>
</evidence>
<dbReference type="InterPro" id="IPR050774">
    <property type="entry name" value="KCMF1/Dystrophin"/>
</dbReference>
<dbReference type="FunFam" id="1.10.418.10:FF:000032">
    <property type="entry name" value="utrophin isoform X1"/>
    <property type="match status" value="1"/>
</dbReference>
<keyword evidence="11 16" id="KW-0770">Synapse</keyword>
<evidence type="ECO:0000313" key="23">
    <source>
        <dbReference type="Ensembl" id="ENSGEVP00005014187.1"/>
    </source>
</evidence>
<feature type="compositionally biased region" description="Acidic residues" evidence="19">
    <location>
        <begin position="1"/>
        <end position="11"/>
    </location>
</feature>
<feature type="coiled-coil region" evidence="18">
    <location>
        <begin position="1130"/>
        <end position="1157"/>
    </location>
</feature>
<evidence type="ECO:0000256" key="16">
    <source>
        <dbReference type="PIRNR" id="PIRNR002341"/>
    </source>
</evidence>
<keyword evidence="18" id="KW-0175">Coiled coil</keyword>
<feature type="region of interest" description="Disordered" evidence="19">
    <location>
        <begin position="2715"/>
        <end position="2734"/>
    </location>
</feature>
<evidence type="ECO:0000256" key="7">
    <source>
        <dbReference type="ARBA" id="ARBA00022737"/>
    </source>
</evidence>
<dbReference type="InterPro" id="IPR000433">
    <property type="entry name" value="Znf_ZZ"/>
</dbReference>
<evidence type="ECO:0000256" key="15">
    <source>
        <dbReference type="ARBA" id="ARBA00034110"/>
    </source>
</evidence>
<dbReference type="PROSITE" id="PS01357">
    <property type="entry name" value="ZF_ZZ_1"/>
    <property type="match status" value="1"/>
</dbReference>
<dbReference type="InterPro" id="IPR001715">
    <property type="entry name" value="CH_dom"/>
</dbReference>
<dbReference type="InterPro" id="IPR015153">
    <property type="entry name" value="EF-hand_dom_typ1"/>
</dbReference>
<evidence type="ECO:0000256" key="2">
    <source>
        <dbReference type="ARBA" id="ARBA00004413"/>
    </source>
</evidence>
<evidence type="ECO:0000256" key="19">
    <source>
        <dbReference type="SAM" id="MobiDB-lite"/>
    </source>
</evidence>
<dbReference type="FunFam" id="1.20.58.60:FF:000091">
    <property type="entry name" value="dystrophin isoform X2"/>
    <property type="match status" value="1"/>
</dbReference>
<dbReference type="GO" id="GO:0120025">
    <property type="term" value="C:plasma membrane bounded cell projection"/>
    <property type="evidence" value="ECO:0007669"/>
    <property type="project" value="UniProtKB-ARBA"/>
</dbReference>
<dbReference type="Pfam" id="PF00307">
    <property type="entry name" value="CH"/>
    <property type="match status" value="2"/>
</dbReference>
<dbReference type="FunFam" id="1.20.58.60:FF:000118">
    <property type="entry name" value="Dystrophin"/>
    <property type="match status" value="1"/>
</dbReference>
<dbReference type="InterPro" id="IPR036020">
    <property type="entry name" value="WW_dom_sf"/>
</dbReference>
<feature type="compositionally biased region" description="Basic and acidic residues" evidence="19">
    <location>
        <begin position="2718"/>
        <end position="2734"/>
    </location>
</feature>
<evidence type="ECO:0000256" key="10">
    <source>
        <dbReference type="ARBA" id="ARBA00022837"/>
    </source>
</evidence>
<feature type="coiled-coil region" evidence="18">
    <location>
        <begin position="882"/>
        <end position="909"/>
    </location>
</feature>
<dbReference type="Pfam" id="PF09068">
    <property type="entry name" value="EF-hand_2"/>
    <property type="match status" value="1"/>
</dbReference>
<feature type="region of interest" description="Disordered" evidence="19">
    <location>
        <begin position="1"/>
        <end position="30"/>
    </location>
</feature>
<feature type="region of interest" description="Disordered" evidence="19">
    <location>
        <begin position="3449"/>
        <end position="3474"/>
    </location>
</feature>
<dbReference type="FunFam" id="1.20.58.60:FF:000029">
    <property type="entry name" value="utrophin isoform X1"/>
    <property type="match status" value="1"/>
</dbReference>
<evidence type="ECO:0000256" key="5">
    <source>
        <dbReference type="ARBA" id="ARBA00022553"/>
    </source>
</evidence>
<dbReference type="Pfam" id="PF09069">
    <property type="entry name" value="EF-hand_3"/>
    <property type="match status" value="1"/>
</dbReference>
<dbReference type="CDD" id="cd21234">
    <property type="entry name" value="CH_UTRN_rpt2"/>
    <property type="match status" value="1"/>
</dbReference>
<dbReference type="Gene3D" id="1.10.418.10">
    <property type="entry name" value="Calponin-like domain"/>
    <property type="match status" value="3"/>
</dbReference>
<keyword evidence="24" id="KW-1185">Reference proteome</keyword>
<dbReference type="InterPro" id="IPR043145">
    <property type="entry name" value="Znf_ZZ_sf"/>
</dbReference>
<dbReference type="SUPFAM" id="SSF47576">
    <property type="entry name" value="Calponin-homology domain, CH-domain"/>
    <property type="match status" value="1"/>
</dbReference>
<keyword evidence="8 17" id="KW-0863">Zinc-finger</keyword>
<feature type="compositionally biased region" description="Basic and acidic residues" evidence="19">
    <location>
        <begin position="12"/>
        <end position="30"/>
    </location>
</feature>
<dbReference type="Proteomes" id="UP000694390">
    <property type="component" value="Unassembled WGS sequence"/>
</dbReference>
<keyword evidence="6" id="KW-0479">Metal-binding</keyword>
<dbReference type="PROSITE" id="PS01159">
    <property type="entry name" value="WW_DOMAIN_1"/>
    <property type="match status" value="1"/>
</dbReference>
<keyword evidence="7" id="KW-0677">Repeat</keyword>
<evidence type="ECO:0000256" key="14">
    <source>
        <dbReference type="ARBA" id="ARBA00023212"/>
    </source>
</evidence>
<dbReference type="InterPro" id="IPR035436">
    <property type="entry name" value="Dystrophin/utrophin"/>
</dbReference>
<dbReference type="PROSITE" id="PS50020">
    <property type="entry name" value="WW_DOMAIN_2"/>
    <property type="match status" value="1"/>
</dbReference>
<dbReference type="FunFam" id="3.30.60.90:FF:000001">
    <property type="entry name" value="Dystrophin isoform 2"/>
    <property type="match status" value="1"/>
</dbReference>
<dbReference type="FunFam" id="1.20.58.60:FF:000102">
    <property type="entry name" value="utrophin isoform X2"/>
    <property type="match status" value="1"/>
</dbReference>
<evidence type="ECO:0000256" key="13">
    <source>
        <dbReference type="ARBA" id="ARBA00023203"/>
    </source>
</evidence>
<dbReference type="Ensembl" id="ENSGEVT00005014875.1">
    <property type="protein sequence ID" value="ENSGEVP00005014187.1"/>
    <property type="gene ID" value="ENSGEVG00005009892.1"/>
</dbReference>
<dbReference type="Gene3D" id="3.30.60.90">
    <property type="match status" value="1"/>
</dbReference>
<keyword evidence="16" id="KW-0628">Postsynaptic cell membrane</keyword>
<dbReference type="SMART" id="SM00150">
    <property type="entry name" value="SPEC"/>
    <property type="match status" value="20"/>
</dbReference>
<dbReference type="InterPro" id="IPR001202">
    <property type="entry name" value="WW_dom"/>
</dbReference>
<dbReference type="Pfam" id="PF00569">
    <property type="entry name" value="ZZ"/>
    <property type="match status" value="1"/>
</dbReference>
<feature type="region of interest" description="Disordered" evidence="19">
    <location>
        <begin position="258"/>
        <end position="278"/>
    </location>
</feature>
<evidence type="ECO:0000256" key="3">
    <source>
        <dbReference type="ARBA" id="ARBA00022475"/>
    </source>
</evidence>
<proteinExistence type="predicted"/>
<feature type="compositionally biased region" description="Polar residues" evidence="19">
    <location>
        <begin position="3449"/>
        <end position="3459"/>
    </location>
</feature>
<feature type="coiled-coil region" evidence="18">
    <location>
        <begin position="3322"/>
        <end position="3356"/>
    </location>
</feature>
<keyword evidence="9" id="KW-0862">Zinc</keyword>
<dbReference type="CDD" id="cd00176">
    <property type="entry name" value="SPEC"/>
    <property type="match status" value="10"/>
</dbReference>
<dbReference type="FunFam" id="1.10.238.10:FF:000008">
    <property type="entry name" value="Dystrophin isoform 2"/>
    <property type="match status" value="1"/>
</dbReference>
<dbReference type="InterPro" id="IPR002017">
    <property type="entry name" value="Spectrin_repeat"/>
</dbReference>
<keyword evidence="14 16" id="KW-0206">Cytoskeleton</keyword>
<dbReference type="InterPro" id="IPR011992">
    <property type="entry name" value="EF-hand-dom_pair"/>
</dbReference>
<feature type="coiled-coil region" evidence="18">
    <location>
        <begin position="698"/>
        <end position="764"/>
    </location>
</feature>
<comment type="function">
    <text evidence="16">May play a role in anchoring the cytoskeleton to the plasma membrane.</text>
</comment>
<dbReference type="FunFam" id="1.20.58.60:FF:000140">
    <property type="entry name" value="dystrophin isoform X1"/>
    <property type="match status" value="1"/>
</dbReference>
<evidence type="ECO:0000256" key="6">
    <source>
        <dbReference type="ARBA" id="ARBA00022723"/>
    </source>
</evidence>
<dbReference type="FunFam" id="2.20.70.10:FF:000004">
    <property type="entry name" value="dystrophin isoform X1"/>
    <property type="match status" value="1"/>
</dbReference>
<evidence type="ECO:0000256" key="12">
    <source>
        <dbReference type="ARBA" id="ARBA00023136"/>
    </source>
</evidence>
<dbReference type="PROSITE" id="PS00019">
    <property type="entry name" value="ACTININ_1"/>
    <property type="match status" value="1"/>
</dbReference>
<feature type="coiled-coil region" evidence="18">
    <location>
        <begin position="3395"/>
        <end position="3429"/>
    </location>
</feature>
<dbReference type="SMART" id="SM00456">
    <property type="entry name" value="WW"/>
    <property type="match status" value="1"/>
</dbReference>
<evidence type="ECO:0000259" key="21">
    <source>
        <dbReference type="PROSITE" id="PS50021"/>
    </source>
</evidence>
<feature type="domain" description="Calponin-homology (CH)" evidence="21">
    <location>
        <begin position="124"/>
        <end position="229"/>
    </location>
</feature>
<gene>
    <name evidence="23" type="primary">UTRN</name>
</gene>
<reference evidence="23" key="2">
    <citation type="submission" date="2025-09" db="UniProtKB">
        <authorList>
            <consortium name="Ensembl"/>
        </authorList>
    </citation>
    <scope>IDENTIFICATION</scope>
</reference>
<keyword evidence="13 16" id="KW-0009">Actin-binding</keyword>
<dbReference type="Gene3D" id="1.10.238.10">
    <property type="entry name" value="EF-hand"/>
    <property type="match status" value="2"/>
</dbReference>
<dbReference type="FunFam" id="1.20.58.60:FF:000070">
    <property type="entry name" value="utrophin isoform X1"/>
    <property type="match status" value="1"/>
</dbReference>
<keyword evidence="5" id="KW-0597">Phosphoprotein</keyword>
<evidence type="ECO:0000256" key="17">
    <source>
        <dbReference type="PROSITE-ProRule" id="PRU00228"/>
    </source>
</evidence>
<dbReference type="GeneTree" id="ENSGT00940000153467"/>
<dbReference type="Gene3D" id="1.20.58.60">
    <property type="match status" value="14"/>
</dbReference>
<dbReference type="SMART" id="SM00291">
    <property type="entry name" value="ZnF_ZZ"/>
    <property type="match status" value="1"/>
</dbReference>
<dbReference type="CDD" id="cd02334">
    <property type="entry name" value="ZZ_dystrophin"/>
    <property type="match status" value="1"/>
</dbReference>
<dbReference type="SMART" id="SM00033">
    <property type="entry name" value="CH"/>
    <property type="match status" value="2"/>
</dbReference>
<dbReference type="InterPro" id="IPR036872">
    <property type="entry name" value="CH_dom_sf"/>
</dbReference>
<feature type="domain" description="ZZ-type" evidence="22">
    <location>
        <begin position="3147"/>
        <end position="3203"/>
    </location>
</feature>
<dbReference type="SUPFAM" id="SSF46966">
    <property type="entry name" value="Spectrin repeat"/>
    <property type="match status" value="15"/>
</dbReference>
<dbReference type="InterPro" id="IPR001589">
    <property type="entry name" value="Actinin_actin-bd_CS"/>
</dbReference>
<dbReference type="SUPFAM" id="SSF57850">
    <property type="entry name" value="RING/U-box"/>
    <property type="match status" value="1"/>
</dbReference>
<feature type="coiled-coil region" evidence="18">
    <location>
        <begin position="1848"/>
        <end position="1887"/>
    </location>
</feature>
<dbReference type="GO" id="GO:0008270">
    <property type="term" value="F:zinc ion binding"/>
    <property type="evidence" value="ECO:0007669"/>
    <property type="project" value="UniProtKB-KW"/>
</dbReference>
<feature type="domain" description="WW" evidence="20">
    <location>
        <begin position="2894"/>
        <end position="2927"/>
    </location>
</feature>
<dbReference type="PROSITE" id="PS50021">
    <property type="entry name" value="CH"/>
    <property type="match status" value="1"/>
</dbReference>
<evidence type="ECO:0000259" key="20">
    <source>
        <dbReference type="PROSITE" id="PS50020"/>
    </source>
</evidence>
<dbReference type="GO" id="GO:0045211">
    <property type="term" value="C:postsynaptic membrane"/>
    <property type="evidence" value="ECO:0007669"/>
    <property type="project" value="UniProtKB-UniRule"/>
</dbReference>
<dbReference type="GO" id="GO:0003779">
    <property type="term" value="F:actin binding"/>
    <property type="evidence" value="ECO:0007669"/>
    <property type="project" value="UniProtKB-KW"/>
</dbReference>
<keyword evidence="10" id="KW-0106">Calcium</keyword>